<gene>
    <name evidence="1" type="ORF">J2S57_003059</name>
</gene>
<name>A0ABT9P539_9ACTN</name>
<dbReference type="EMBL" id="JAUSQZ010000001">
    <property type="protein sequence ID" value="MDP9827310.1"/>
    <property type="molecule type" value="Genomic_DNA"/>
</dbReference>
<organism evidence="1 2">
    <name type="scientific">Kineosporia succinea</name>
    <dbReference type="NCBI Taxonomy" id="84632"/>
    <lineage>
        <taxon>Bacteria</taxon>
        <taxon>Bacillati</taxon>
        <taxon>Actinomycetota</taxon>
        <taxon>Actinomycetes</taxon>
        <taxon>Kineosporiales</taxon>
        <taxon>Kineosporiaceae</taxon>
        <taxon>Kineosporia</taxon>
    </lineage>
</organism>
<reference evidence="1 2" key="1">
    <citation type="submission" date="2023-07" db="EMBL/GenBank/DDBJ databases">
        <title>Sequencing the genomes of 1000 actinobacteria strains.</title>
        <authorList>
            <person name="Klenk H.-P."/>
        </authorList>
    </citation>
    <scope>NUCLEOTIDE SEQUENCE [LARGE SCALE GENOMIC DNA]</scope>
    <source>
        <strain evidence="1 2">DSM 44388</strain>
    </source>
</reference>
<comment type="caution">
    <text evidence="1">The sequence shown here is derived from an EMBL/GenBank/DDBJ whole genome shotgun (WGS) entry which is preliminary data.</text>
</comment>
<dbReference type="RefSeq" id="WP_307243194.1">
    <property type="nucleotide sequence ID" value="NZ_JAUSQZ010000001.1"/>
</dbReference>
<sequence>MKLFERTPVQADFVLNRETLRTALRLRGLSLVHVGEHRANPETLTVYLHGPAGDWANGRALLVIAEVPGVVAAMESVSAPTIILVRVARREAADQELTSARSTGGDASN</sequence>
<evidence type="ECO:0000313" key="1">
    <source>
        <dbReference type="EMBL" id="MDP9827310.1"/>
    </source>
</evidence>
<dbReference type="Proteomes" id="UP001235712">
    <property type="component" value="Unassembled WGS sequence"/>
</dbReference>
<evidence type="ECO:0000313" key="2">
    <source>
        <dbReference type="Proteomes" id="UP001235712"/>
    </source>
</evidence>
<protein>
    <submittedName>
        <fullName evidence="1">Uncharacterized protein</fullName>
    </submittedName>
</protein>
<keyword evidence="2" id="KW-1185">Reference proteome</keyword>
<proteinExistence type="predicted"/>
<accession>A0ABT9P539</accession>